<sequence length="82" mass="9442">MAKESTGKGADTRCQALLLPGLEGMFIAPFTWVPMWAHKQTMVFCVQARHDVRNTKIFVCWDGVSVYRREPKQHLHLTISRL</sequence>
<gene>
    <name evidence="1" type="ORF">LX32DRAFT_405801</name>
</gene>
<dbReference type="AlphaFoldDB" id="A0AAD9HG83"/>
<keyword evidence="2" id="KW-1185">Reference proteome</keyword>
<evidence type="ECO:0000313" key="1">
    <source>
        <dbReference type="EMBL" id="KAK2028233.1"/>
    </source>
</evidence>
<protein>
    <submittedName>
        <fullName evidence="1">Uncharacterized protein</fullName>
    </submittedName>
</protein>
<reference evidence="1" key="1">
    <citation type="submission" date="2021-06" db="EMBL/GenBank/DDBJ databases">
        <title>Comparative genomics, transcriptomics and evolutionary studies reveal genomic signatures of adaptation to plant cell wall in hemibiotrophic fungi.</title>
        <authorList>
            <consortium name="DOE Joint Genome Institute"/>
            <person name="Baroncelli R."/>
            <person name="Diaz J.F."/>
            <person name="Benocci T."/>
            <person name="Peng M."/>
            <person name="Battaglia E."/>
            <person name="Haridas S."/>
            <person name="Andreopoulos W."/>
            <person name="Labutti K."/>
            <person name="Pangilinan J."/>
            <person name="Floch G.L."/>
            <person name="Makela M.R."/>
            <person name="Henrissat B."/>
            <person name="Grigoriev I.V."/>
            <person name="Crouch J.A."/>
            <person name="De Vries R.P."/>
            <person name="Sukno S.A."/>
            <person name="Thon M.R."/>
        </authorList>
    </citation>
    <scope>NUCLEOTIDE SEQUENCE</scope>
    <source>
        <strain evidence="1">MAFF235873</strain>
    </source>
</reference>
<organism evidence="1 2">
    <name type="scientific">Colletotrichum zoysiae</name>
    <dbReference type="NCBI Taxonomy" id="1216348"/>
    <lineage>
        <taxon>Eukaryota</taxon>
        <taxon>Fungi</taxon>
        <taxon>Dikarya</taxon>
        <taxon>Ascomycota</taxon>
        <taxon>Pezizomycotina</taxon>
        <taxon>Sordariomycetes</taxon>
        <taxon>Hypocreomycetidae</taxon>
        <taxon>Glomerellales</taxon>
        <taxon>Glomerellaceae</taxon>
        <taxon>Colletotrichum</taxon>
        <taxon>Colletotrichum graminicola species complex</taxon>
    </lineage>
</organism>
<proteinExistence type="predicted"/>
<name>A0AAD9HG83_9PEZI</name>
<evidence type="ECO:0000313" key="2">
    <source>
        <dbReference type="Proteomes" id="UP001232148"/>
    </source>
</evidence>
<comment type="caution">
    <text evidence="1">The sequence shown here is derived from an EMBL/GenBank/DDBJ whole genome shotgun (WGS) entry which is preliminary data.</text>
</comment>
<dbReference type="Proteomes" id="UP001232148">
    <property type="component" value="Unassembled WGS sequence"/>
</dbReference>
<accession>A0AAD9HG83</accession>
<dbReference type="EMBL" id="MU842881">
    <property type="protein sequence ID" value="KAK2028233.1"/>
    <property type="molecule type" value="Genomic_DNA"/>
</dbReference>